<feature type="domain" description="Prepilin peptidase A24 N-terminal" evidence="9">
    <location>
        <begin position="14"/>
        <end position="95"/>
    </location>
</feature>
<feature type="transmembrane region" description="Helical" evidence="7">
    <location>
        <begin position="125"/>
        <end position="143"/>
    </location>
</feature>
<gene>
    <name evidence="10" type="ORF">CIL05_07895</name>
</gene>
<protein>
    <submittedName>
        <fullName evidence="10">Prepilin peptidase</fullName>
    </submittedName>
</protein>
<evidence type="ECO:0000313" key="11">
    <source>
        <dbReference type="Proteomes" id="UP000218887"/>
    </source>
</evidence>
<keyword evidence="4 7" id="KW-0812">Transmembrane</keyword>
<feature type="transmembrane region" description="Helical" evidence="7">
    <location>
        <begin position="226"/>
        <end position="249"/>
    </location>
</feature>
<sequence>MILNTTLLLFFLFFGLILGSFFNVVGLRLPKNISFVIGRSKCPHCKHQLAWYENIPFISFIIQGGKCRHCNEKISYIYPAIELSTGMLFALSYIKIGLNTELITALLLVSMLMIILVSDIKYMLIPNKVLLFYLPLFFIIRIIQPLIPWWSSILGGLIGFVLLAAIILISRGGMGAGDMKLFGVLGIVLGVDKILLAFFLACLIGSITSILLLIFKLIKRKQPVPFGPYIVIATIITYFYGDFLLNWYFNFL</sequence>
<comment type="similarity">
    <text evidence="2">Belongs to the peptidase A24 family.</text>
</comment>
<dbReference type="InterPro" id="IPR000045">
    <property type="entry name" value="Prepilin_IV_endopep_pep"/>
</dbReference>
<feature type="transmembrane region" description="Helical" evidence="7">
    <location>
        <begin position="102"/>
        <end position="118"/>
    </location>
</feature>
<evidence type="ECO:0000256" key="5">
    <source>
        <dbReference type="ARBA" id="ARBA00022989"/>
    </source>
</evidence>
<dbReference type="InterPro" id="IPR050882">
    <property type="entry name" value="Prepilin_peptidase/N-MTase"/>
</dbReference>
<evidence type="ECO:0000313" key="10">
    <source>
        <dbReference type="EMBL" id="PAV30384.1"/>
    </source>
</evidence>
<dbReference type="Pfam" id="PF06750">
    <property type="entry name" value="A24_N_bact"/>
    <property type="match status" value="1"/>
</dbReference>
<feature type="transmembrane region" description="Helical" evidence="7">
    <location>
        <begin position="181"/>
        <end position="214"/>
    </location>
</feature>
<dbReference type="GO" id="GO:0005886">
    <property type="term" value="C:plasma membrane"/>
    <property type="evidence" value="ECO:0007669"/>
    <property type="project" value="UniProtKB-SubCell"/>
</dbReference>
<feature type="transmembrane region" description="Helical" evidence="7">
    <location>
        <begin position="6"/>
        <end position="29"/>
    </location>
</feature>
<evidence type="ECO:0000256" key="3">
    <source>
        <dbReference type="ARBA" id="ARBA00022475"/>
    </source>
</evidence>
<evidence type="ECO:0000256" key="6">
    <source>
        <dbReference type="ARBA" id="ARBA00023136"/>
    </source>
</evidence>
<keyword evidence="3" id="KW-1003">Cell membrane</keyword>
<keyword evidence="11" id="KW-1185">Reference proteome</keyword>
<dbReference type="InterPro" id="IPR010627">
    <property type="entry name" value="Prepilin_pept_A24_N"/>
</dbReference>
<dbReference type="Gene3D" id="1.20.120.1220">
    <property type="match status" value="1"/>
</dbReference>
<dbReference type="EMBL" id="NPOA01000004">
    <property type="protein sequence ID" value="PAV30384.1"/>
    <property type="molecule type" value="Genomic_DNA"/>
</dbReference>
<dbReference type="PANTHER" id="PTHR30487">
    <property type="entry name" value="TYPE 4 PREPILIN-LIKE PROTEINS LEADER PEPTIDE-PROCESSING ENZYME"/>
    <property type="match status" value="1"/>
</dbReference>
<proteinExistence type="inferred from homology"/>
<keyword evidence="5 7" id="KW-1133">Transmembrane helix</keyword>
<feature type="domain" description="Prepilin type IV endopeptidase peptidase" evidence="8">
    <location>
        <begin position="106"/>
        <end position="209"/>
    </location>
</feature>
<accession>A0A2A2IGL1</accession>
<evidence type="ECO:0000259" key="9">
    <source>
        <dbReference type="Pfam" id="PF06750"/>
    </source>
</evidence>
<name>A0A2A2IGL1_9BACI</name>
<reference evidence="10 11" key="1">
    <citation type="submission" date="2017-08" db="EMBL/GenBank/DDBJ databases">
        <title>Virgibacillus indicus sp. nov. and Virgibacillus profoundi sp. nov, two moderately halophilic bacteria isolated from marine sediment by using the Microfluidic Streak Plate.</title>
        <authorList>
            <person name="Xu B."/>
            <person name="Hu B."/>
            <person name="Wang J."/>
            <person name="Zhu Y."/>
            <person name="Huang L."/>
            <person name="Du W."/>
            <person name="Huang Y."/>
        </authorList>
    </citation>
    <scope>NUCLEOTIDE SEQUENCE [LARGE SCALE GENOMIC DNA]</scope>
    <source>
        <strain evidence="10 11">IO3-P3-H5</strain>
    </source>
</reference>
<keyword evidence="6 7" id="KW-0472">Membrane</keyword>
<organism evidence="10 11">
    <name type="scientific">Virgibacillus profundi</name>
    <dbReference type="NCBI Taxonomy" id="2024555"/>
    <lineage>
        <taxon>Bacteria</taxon>
        <taxon>Bacillati</taxon>
        <taxon>Bacillota</taxon>
        <taxon>Bacilli</taxon>
        <taxon>Bacillales</taxon>
        <taxon>Bacillaceae</taxon>
        <taxon>Virgibacillus</taxon>
    </lineage>
</organism>
<comment type="caution">
    <text evidence="10">The sequence shown here is derived from an EMBL/GenBank/DDBJ whole genome shotgun (WGS) entry which is preliminary data.</text>
</comment>
<comment type="subcellular location">
    <subcellularLocation>
        <location evidence="1">Cell membrane</location>
        <topology evidence="1">Multi-pass membrane protein</topology>
    </subcellularLocation>
</comment>
<dbReference type="PANTHER" id="PTHR30487:SF0">
    <property type="entry name" value="PREPILIN LEADER PEPTIDASE_N-METHYLTRANSFERASE-RELATED"/>
    <property type="match status" value="1"/>
</dbReference>
<evidence type="ECO:0000256" key="7">
    <source>
        <dbReference type="SAM" id="Phobius"/>
    </source>
</evidence>
<dbReference type="Proteomes" id="UP000218887">
    <property type="component" value="Unassembled WGS sequence"/>
</dbReference>
<evidence type="ECO:0000256" key="1">
    <source>
        <dbReference type="ARBA" id="ARBA00004651"/>
    </source>
</evidence>
<evidence type="ECO:0000256" key="2">
    <source>
        <dbReference type="ARBA" id="ARBA00005801"/>
    </source>
</evidence>
<evidence type="ECO:0000259" key="8">
    <source>
        <dbReference type="Pfam" id="PF01478"/>
    </source>
</evidence>
<evidence type="ECO:0000256" key="4">
    <source>
        <dbReference type="ARBA" id="ARBA00022692"/>
    </source>
</evidence>
<dbReference type="AlphaFoldDB" id="A0A2A2IGL1"/>
<feature type="transmembrane region" description="Helical" evidence="7">
    <location>
        <begin position="149"/>
        <end position="169"/>
    </location>
</feature>
<dbReference type="Pfam" id="PF01478">
    <property type="entry name" value="Peptidase_A24"/>
    <property type="match status" value="1"/>
</dbReference>
<dbReference type="GO" id="GO:0004190">
    <property type="term" value="F:aspartic-type endopeptidase activity"/>
    <property type="evidence" value="ECO:0007669"/>
    <property type="project" value="InterPro"/>
</dbReference>
<dbReference type="GO" id="GO:0006465">
    <property type="term" value="P:signal peptide processing"/>
    <property type="evidence" value="ECO:0007669"/>
    <property type="project" value="TreeGrafter"/>
</dbReference>
<dbReference type="OrthoDB" id="9789291at2"/>